<dbReference type="InterPro" id="IPR036770">
    <property type="entry name" value="Ankyrin_rpt-contain_sf"/>
</dbReference>
<dbReference type="InterPro" id="IPR029071">
    <property type="entry name" value="Ubiquitin-like_domsf"/>
</dbReference>
<dbReference type="InterPro" id="IPR042788">
    <property type="entry name" value="ANKUB1"/>
</dbReference>
<dbReference type="Proteomes" id="UP000663828">
    <property type="component" value="Unassembled WGS sequence"/>
</dbReference>
<dbReference type="SUPFAM" id="SSF48403">
    <property type="entry name" value="Ankyrin repeat"/>
    <property type="match status" value="1"/>
</dbReference>
<feature type="region of interest" description="Disordered" evidence="1">
    <location>
        <begin position="481"/>
        <end position="554"/>
    </location>
</feature>
<proteinExistence type="predicted"/>
<gene>
    <name evidence="2" type="ORF">XAT740_LOCUS12771</name>
</gene>
<feature type="region of interest" description="Disordered" evidence="1">
    <location>
        <begin position="684"/>
        <end position="705"/>
    </location>
</feature>
<evidence type="ECO:0000313" key="3">
    <source>
        <dbReference type="Proteomes" id="UP000663828"/>
    </source>
</evidence>
<comment type="caution">
    <text evidence="2">The sequence shown here is derived from an EMBL/GenBank/DDBJ whole genome shotgun (WGS) entry which is preliminary data.</text>
</comment>
<dbReference type="PANTHER" id="PTHR46885">
    <property type="entry name" value="PROTEIN ANKUB1"/>
    <property type="match status" value="1"/>
</dbReference>
<accession>A0A814G3Z0</accession>
<dbReference type="PANTHER" id="PTHR46885:SF1">
    <property type="entry name" value="PROTEIN ANKUB1"/>
    <property type="match status" value="1"/>
</dbReference>
<evidence type="ECO:0000313" key="2">
    <source>
        <dbReference type="EMBL" id="CAF0992500.1"/>
    </source>
</evidence>
<feature type="compositionally biased region" description="Polar residues" evidence="1">
    <location>
        <begin position="497"/>
        <end position="506"/>
    </location>
</feature>
<feature type="compositionally biased region" description="Polar residues" evidence="1">
    <location>
        <begin position="543"/>
        <end position="554"/>
    </location>
</feature>
<dbReference type="AlphaFoldDB" id="A0A814G3Z0"/>
<dbReference type="EMBL" id="CAJNOR010000727">
    <property type="protein sequence ID" value="CAF0992500.1"/>
    <property type="molecule type" value="Genomic_DNA"/>
</dbReference>
<feature type="compositionally biased region" description="Low complexity" evidence="1">
    <location>
        <begin position="507"/>
        <end position="530"/>
    </location>
</feature>
<keyword evidence="3" id="KW-1185">Reference proteome</keyword>
<sequence length="814" mass="93123">MWKRINHDIAAETSAAFKDMRYFVYYPPKDSMRMIDVTETARVEDILTLVKKEFDLNAQDSSAGEISIVLSYNGSDLKPKWSLAELSIPSGSIIRCLYREKKAADLYVHCSYNKQIYKLFDSNISIDTTIGNIRKILSNRLGLPLSVFCLETFDEKQHLYDHMKLFDYDLKPHAHLYLKVWQGYDKFIDACIKGFAGRYAHDDLSRHYQKQIALHVAAFHGHMGLANTVLQQGARSDRPVGEHPSRQWSSEAAQEAFPEMLKCPIHIAVERGHVELVDLFVRQSILCTQIRDPISDSLPYMIALGCSLLATTKQDKQRYRVIYYYLYDKQYNLKIPLNSTAEYIADLLSSNISAGAIHHKSANLTYVSLPLYYRIIRWCERAREIAWKKYGGQFMTSTQSKRVYPLHGLLGYKVLIDGFNNTFETPEEQLRHVRQSAAVKSNESARYLGFNEEERQKIFKTKLIVQDIALSERIRAKQIAAENLRHTRRPPMLLSSPRKSINPNKQQPSVISDSIYSSSSSSNNQKQSNITLPELRRFESFPENDNTSTNDFTSSVLSNVPARIQRIEGNGDKDVRRDRTLSILDERKSALKSFPSIPAIVINEEEKPTLPPIAPPLLRASIAYPSLAKKSESIRTMNKPDNDSVSMPSADAYGIASLRINQEFHQRLETKRQELYSQTKQSVDDIPNVYPQKSTNRLSVPKPSERQSIDIDTYIPLPDQPSLQRLTPIKSHIDVNIRQSTVQPYERYASASTRSTAVRCLEEAGYFKRKSWVKQVEISKEMVKSQVKKRIRRADKGKVQLIPIRTIAKPTASD</sequence>
<dbReference type="Gene3D" id="1.25.40.20">
    <property type="entry name" value="Ankyrin repeat-containing domain"/>
    <property type="match status" value="1"/>
</dbReference>
<protein>
    <submittedName>
        <fullName evidence="2">Uncharacterized protein</fullName>
    </submittedName>
</protein>
<evidence type="ECO:0000256" key="1">
    <source>
        <dbReference type="SAM" id="MobiDB-lite"/>
    </source>
</evidence>
<dbReference type="SUPFAM" id="SSF54236">
    <property type="entry name" value="Ubiquitin-like"/>
    <property type="match status" value="1"/>
</dbReference>
<reference evidence="2" key="1">
    <citation type="submission" date="2021-02" db="EMBL/GenBank/DDBJ databases">
        <authorList>
            <person name="Nowell W R."/>
        </authorList>
    </citation>
    <scope>NUCLEOTIDE SEQUENCE</scope>
</reference>
<name>A0A814G3Z0_ADIRI</name>
<organism evidence="2 3">
    <name type="scientific">Adineta ricciae</name>
    <name type="common">Rotifer</name>
    <dbReference type="NCBI Taxonomy" id="249248"/>
    <lineage>
        <taxon>Eukaryota</taxon>
        <taxon>Metazoa</taxon>
        <taxon>Spiralia</taxon>
        <taxon>Gnathifera</taxon>
        <taxon>Rotifera</taxon>
        <taxon>Eurotatoria</taxon>
        <taxon>Bdelloidea</taxon>
        <taxon>Adinetida</taxon>
        <taxon>Adinetidae</taxon>
        <taxon>Adineta</taxon>
    </lineage>
</organism>